<organism evidence="1 2">
    <name type="scientific">Halalkalibacter hemicellulosilyticusJCM 9152</name>
    <dbReference type="NCBI Taxonomy" id="1236971"/>
    <lineage>
        <taxon>Bacteria</taxon>
        <taxon>Bacillati</taxon>
        <taxon>Bacillota</taxon>
        <taxon>Bacilli</taxon>
        <taxon>Bacillales</taxon>
        <taxon>Bacillaceae</taxon>
        <taxon>Halalkalibacter</taxon>
    </lineage>
</organism>
<protein>
    <submittedName>
        <fullName evidence="1">Uncharacterized protein</fullName>
    </submittedName>
</protein>
<accession>W4QK27</accession>
<proteinExistence type="predicted"/>
<name>W4QK27_9BACI</name>
<gene>
    <name evidence="1" type="ORF">JCM9152_3803</name>
</gene>
<keyword evidence="2" id="KW-1185">Reference proteome</keyword>
<reference evidence="1" key="1">
    <citation type="journal article" date="2014" name="Genome Announc.">
        <title>Draft Genome Sequences of Three Alkaliphilic Bacillus Strains, Bacillus wakoensis JCM 9140T, Bacillus akibai JCM 9157T, and Bacillus hemicellulosilyticus JCM 9152T.</title>
        <authorList>
            <person name="Yuki M."/>
            <person name="Oshima K."/>
            <person name="Suda W."/>
            <person name="Oshida Y."/>
            <person name="Kitamura K."/>
            <person name="Iida T."/>
            <person name="Hattori M."/>
            <person name="Ohkuma M."/>
        </authorList>
    </citation>
    <scope>NUCLEOTIDE SEQUENCE [LARGE SCALE GENOMIC DNA]</scope>
    <source>
        <strain evidence="1">JCM 9152</strain>
    </source>
</reference>
<comment type="caution">
    <text evidence="1">The sequence shown here is derived from an EMBL/GenBank/DDBJ whole genome shotgun (WGS) entry which is preliminary data.</text>
</comment>
<evidence type="ECO:0000313" key="2">
    <source>
        <dbReference type="Proteomes" id="UP000018895"/>
    </source>
</evidence>
<dbReference type="STRING" id="1236971.JCM9152_3803"/>
<dbReference type="EMBL" id="BAUU01000032">
    <property type="protein sequence ID" value="GAE32277.1"/>
    <property type="molecule type" value="Genomic_DNA"/>
</dbReference>
<sequence>MNRVGGITSPDDLGISQRIVDTSLQEAHLLRERVTLLYYNNVNNKKLHTSLCMYCLRTRIFLIRVLFVENPMTNGFIRGRPLSE</sequence>
<dbReference type="AlphaFoldDB" id="W4QK27"/>
<evidence type="ECO:0000313" key="1">
    <source>
        <dbReference type="EMBL" id="GAE32277.1"/>
    </source>
</evidence>
<dbReference type="Proteomes" id="UP000018895">
    <property type="component" value="Unassembled WGS sequence"/>
</dbReference>